<dbReference type="RefSeq" id="WP_117178714.1">
    <property type="nucleotide sequence ID" value="NZ_QFZK01000010.1"/>
</dbReference>
<comment type="caution">
    <text evidence="6">The sequence shown here is derived from an EMBL/GenBank/DDBJ whole genome shotgun (WGS) entry which is preliminary data.</text>
</comment>
<feature type="zinc finger region" description="dksA C4-type" evidence="4">
    <location>
        <begin position="88"/>
        <end position="112"/>
    </location>
</feature>
<dbReference type="InterPro" id="IPR000962">
    <property type="entry name" value="Znf_DskA_TraR"/>
</dbReference>
<dbReference type="PANTHER" id="PTHR33823">
    <property type="entry name" value="RNA POLYMERASE-BINDING TRANSCRIPTION FACTOR DKSA-RELATED"/>
    <property type="match status" value="1"/>
</dbReference>
<gene>
    <name evidence="6" type="ORF">DIC66_15205</name>
</gene>
<evidence type="ECO:0000259" key="5">
    <source>
        <dbReference type="Pfam" id="PF01258"/>
    </source>
</evidence>
<dbReference type="Proteomes" id="UP000260665">
    <property type="component" value="Unassembled WGS sequence"/>
</dbReference>
<dbReference type="SUPFAM" id="SSF109635">
    <property type="entry name" value="DnaK suppressor protein DksA, alpha-hairpin domain"/>
    <property type="match status" value="1"/>
</dbReference>
<dbReference type="OrthoDB" id="9811543at2"/>
<name>A0A3E1R9M6_9BURK</name>
<keyword evidence="7" id="KW-1185">Reference proteome</keyword>
<protein>
    <submittedName>
        <fullName evidence="6">Conjugal transfer protein TraR</fullName>
    </submittedName>
</protein>
<keyword evidence="3" id="KW-0862">Zinc</keyword>
<proteinExistence type="predicted"/>
<dbReference type="EMBL" id="QFZK01000010">
    <property type="protein sequence ID" value="RFO96064.1"/>
    <property type="molecule type" value="Genomic_DNA"/>
</dbReference>
<sequence>MKHLDTTAFKATLLQQRQSLLTQLTTLRGGEVGRAQASTEHFASREDTEAAANTARDLELAMDAHDTHEIATVDAALKRIADGTYGECVDCGAAIAEARLLAAPEASRCITCQEKLEKQAKASRV</sequence>
<dbReference type="GO" id="GO:0008270">
    <property type="term" value="F:zinc ion binding"/>
    <property type="evidence" value="ECO:0007669"/>
    <property type="project" value="UniProtKB-KW"/>
</dbReference>
<keyword evidence="1" id="KW-0479">Metal-binding</keyword>
<dbReference type="AlphaFoldDB" id="A0A3E1R9M6"/>
<evidence type="ECO:0000256" key="3">
    <source>
        <dbReference type="ARBA" id="ARBA00022833"/>
    </source>
</evidence>
<reference evidence="6 7" key="1">
    <citation type="submission" date="2018-05" db="EMBL/GenBank/DDBJ databases">
        <title>Rhodoferax soyangensis sp.nov., isolated from an oligotrophic freshwater lake.</title>
        <authorList>
            <person name="Park M."/>
        </authorList>
    </citation>
    <scope>NUCLEOTIDE SEQUENCE [LARGE SCALE GENOMIC DNA]</scope>
    <source>
        <strain evidence="6 7">IMCC26218</strain>
    </source>
</reference>
<dbReference type="InterPro" id="IPR037187">
    <property type="entry name" value="DnaK_N"/>
</dbReference>
<keyword evidence="2" id="KW-0863">Zinc-finger</keyword>
<dbReference type="PROSITE" id="PS51128">
    <property type="entry name" value="ZF_DKSA_2"/>
    <property type="match status" value="1"/>
</dbReference>
<dbReference type="Pfam" id="PF01258">
    <property type="entry name" value="zf-dskA_traR"/>
    <property type="match status" value="1"/>
</dbReference>
<evidence type="ECO:0000313" key="6">
    <source>
        <dbReference type="EMBL" id="RFO96064.1"/>
    </source>
</evidence>
<accession>A0A3E1R9M6</accession>
<organism evidence="6 7">
    <name type="scientific">Rhodoferax lacus</name>
    <dbReference type="NCBI Taxonomy" id="2184758"/>
    <lineage>
        <taxon>Bacteria</taxon>
        <taxon>Pseudomonadati</taxon>
        <taxon>Pseudomonadota</taxon>
        <taxon>Betaproteobacteria</taxon>
        <taxon>Burkholderiales</taxon>
        <taxon>Comamonadaceae</taxon>
        <taxon>Rhodoferax</taxon>
    </lineage>
</organism>
<dbReference type="PANTHER" id="PTHR33823:SF2">
    <property type="entry name" value="RNA POLYMERASE-BINDING TRANSCRIPTION FACTOR DKSA"/>
    <property type="match status" value="1"/>
</dbReference>
<evidence type="ECO:0000256" key="1">
    <source>
        <dbReference type="ARBA" id="ARBA00022723"/>
    </source>
</evidence>
<dbReference type="Gene3D" id="1.20.120.910">
    <property type="entry name" value="DksA, coiled-coil domain"/>
    <property type="match status" value="1"/>
</dbReference>
<dbReference type="SUPFAM" id="SSF57716">
    <property type="entry name" value="Glucocorticoid receptor-like (DNA-binding domain)"/>
    <property type="match status" value="1"/>
</dbReference>
<evidence type="ECO:0000256" key="4">
    <source>
        <dbReference type="PROSITE-ProRule" id="PRU00510"/>
    </source>
</evidence>
<evidence type="ECO:0000313" key="7">
    <source>
        <dbReference type="Proteomes" id="UP000260665"/>
    </source>
</evidence>
<evidence type="ECO:0000256" key="2">
    <source>
        <dbReference type="ARBA" id="ARBA00022771"/>
    </source>
</evidence>
<feature type="domain" description="Zinc finger DksA/TraR C4-type" evidence="5">
    <location>
        <begin position="83"/>
        <end position="118"/>
    </location>
</feature>